<organism evidence="2 3">
    <name type="scientific">Triparma laevis f. inornata</name>
    <dbReference type="NCBI Taxonomy" id="1714386"/>
    <lineage>
        <taxon>Eukaryota</taxon>
        <taxon>Sar</taxon>
        <taxon>Stramenopiles</taxon>
        <taxon>Ochrophyta</taxon>
        <taxon>Bolidophyceae</taxon>
        <taxon>Parmales</taxon>
        <taxon>Triparmaceae</taxon>
        <taxon>Triparma</taxon>
    </lineage>
</organism>
<comment type="caution">
    <text evidence="2">The sequence shown here is derived from an EMBL/GenBank/DDBJ whole genome shotgun (WGS) entry which is preliminary data.</text>
</comment>
<dbReference type="Pfam" id="PF01663">
    <property type="entry name" value="Phosphodiest"/>
    <property type="match status" value="1"/>
</dbReference>
<feature type="transmembrane region" description="Helical" evidence="1">
    <location>
        <begin position="464"/>
        <end position="481"/>
    </location>
</feature>
<accession>A0A9W7ATP9</accession>
<dbReference type="GO" id="GO:0006506">
    <property type="term" value="P:GPI anchor biosynthetic process"/>
    <property type="evidence" value="ECO:0007669"/>
    <property type="project" value="InterPro"/>
</dbReference>
<dbReference type="InterPro" id="IPR017850">
    <property type="entry name" value="Alkaline_phosphatase_core_sf"/>
</dbReference>
<dbReference type="PANTHER" id="PTHR23071">
    <property type="entry name" value="PHOSPHATIDYLINOSITOL GLYCAN"/>
    <property type="match status" value="1"/>
</dbReference>
<feature type="transmembrane region" description="Helical" evidence="1">
    <location>
        <begin position="604"/>
        <end position="626"/>
    </location>
</feature>
<feature type="transmembrane region" description="Helical" evidence="1">
    <location>
        <begin position="7"/>
        <end position="25"/>
    </location>
</feature>
<keyword evidence="1" id="KW-0472">Membrane</keyword>
<dbReference type="GO" id="GO:0051377">
    <property type="term" value="F:mannose-ethanolamine phosphotransferase activity"/>
    <property type="evidence" value="ECO:0007669"/>
    <property type="project" value="TreeGrafter"/>
</dbReference>
<gene>
    <name evidence="2" type="ORF">TL16_g06722</name>
</gene>
<dbReference type="Proteomes" id="UP001162640">
    <property type="component" value="Unassembled WGS sequence"/>
</dbReference>
<feature type="transmembrane region" description="Helical" evidence="1">
    <location>
        <begin position="435"/>
        <end position="458"/>
    </location>
</feature>
<dbReference type="GO" id="GO:0005789">
    <property type="term" value="C:endoplasmic reticulum membrane"/>
    <property type="evidence" value="ECO:0007669"/>
    <property type="project" value="TreeGrafter"/>
</dbReference>
<keyword evidence="1" id="KW-0812">Transmembrane</keyword>
<feature type="transmembrane region" description="Helical" evidence="1">
    <location>
        <begin position="520"/>
        <end position="537"/>
    </location>
</feature>
<feature type="transmembrane region" description="Helical" evidence="1">
    <location>
        <begin position="543"/>
        <end position="564"/>
    </location>
</feature>
<dbReference type="EMBL" id="BLQM01000206">
    <property type="protein sequence ID" value="GMH75322.1"/>
    <property type="molecule type" value="Genomic_DNA"/>
</dbReference>
<evidence type="ECO:0000256" key="1">
    <source>
        <dbReference type="SAM" id="Phobius"/>
    </source>
</evidence>
<reference evidence="3" key="1">
    <citation type="journal article" date="2023" name="Commun. Biol.">
        <title>Genome analysis of Parmales, the sister group of diatoms, reveals the evolutionary specialization of diatoms from phago-mixotrophs to photoautotrophs.</title>
        <authorList>
            <person name="Ban H."/>
            <person name="Sato S."/>
            <person name="Yoshikawa S."/>
            <person name="Yamada K."/>
            <person name="Nakamura Y."/>
            <person name="Ichinomiya M."/>
            <person name="Sato N."/>
            <person name="Blanc-Mathieu R."/>
            <person name="Endo H."/>
            <person name="Kuwata A."/>
            <person name="Ogata H."/>
        </authorList>
    </citation>
    <scope>NUCLEOTIDE SEQUENCE [LARGE SCALE GENOMIC DNA]</scope>
</reference>
<keyword evidence="1" id="KW-1133">Transmembrane helix</keyword>
<dbReference type="InterPro" id="IPR039524">
    <property type="entry name" value="PIGO/GPI13"/>
</dbReference>
<evidence type="ECO:0000313" key="3">
    <source>
        <dbReference type="Proteomes" id="UP001162640"/>
    </source>
</evidence>
<protein>
    <recommendedName>
        <fullName evidence="4">GPI ethanolamine phosphate transferase 3</fullName>
    </recommendedName>
</protein>
<dbReference type="SUPFAM" id="SSF53649">
    <property type="entry name" value="Alkaline phosphatase-like"/>
    <property type="match status" value="1"/>
</dbReference>
<feature type="transmembrane region" description="Helical" evidence="1">
    <location>
        <begin position="405"/>
        <end position="423"/>
    </location>
</feature>
<sequence>MRSEYAAIFLSAVGLYVFCCGFLLTRTTFDSATACFPDFASSVSTLPLRPFSSIPDYFESVYPKSSAPPSLVSPSASTCAGIPPLVDSIAIVIVDALRIDFAVNSLPRTIPALAERSSFGTHRQLLKFHSDPPTVTTQRLQALTTGGLPTFGDVRSSFDAGKVTEDSWLNQLRLQRPNASIFFAGDDTWTKLFPPSYFTSSHPFPSFNTRDIDTVDKGIESVLDEMKSKPDWKVSILHFLGVDHVGHTFGPDSPEMTAKLAYMDDVLTDSNLSNPSSDVQCTVDIVPTISFLLSLPIPYASIGSVATNLIPNTDSIQMTGLLLLNCAQVHSYLKTYGASSYKLHSKISHLDDILKDAIETLEEAVTDGGGDSIKMRSAANQMKRYLNEATESGREVWTQFGDVEMILGVGLMLFAVLISLAWPSRSHAAFPMHTVHDGLLAFLTLFLTILIPLSNSYIHNAQDITMYSITLVFVITMLRDVKKLSLTAEVGSYLVVPLLCRCLEDFTGGHGKLESLWHSTYLQIPIITVLIIMRIIIHKQLFPTATILNPTVDVLSIVLLTLSWSFPSTELCYTLVKCSFGLSSVSLLASFVNRSRLDLSFSLAIIWLIVTGPSGVLTILICLPIFNHLSSDRQFHPVMPYLISIHIFYSSEHATGMHGLQYNSSFVDGSEFR</sequence>
<name>A0A9W7ATP9_9STRA</name>
<dbReference type="PANTHER" id="PTHR23071:SF1">
    <property type="entry name" value="GPI ETHANOLAMINE PHOSPHATE TRANSFERASE 3"/>
    <property type="match status" value="1"/>
</dbReference>
<dbReference type="Gene3D" id="3.40.720.10">
    <property type="entry name" value="Alkaline Phosphatase, subunit A"/>
    <property type="match status" value="1"/>
</dbReference>
<evidence type="ECO:0000313" key="2">
    <source>
        <dbReference type="EMBL" id="GMH75322.1"/>
    </source>
</evidence>
<dbReference type="AlphaFoldDB" id="A0A9W7ATP9"/>
<proteinExistence type="predicted"/>
<evidence type="ECO:0008006" key="4">
    <source>
        <dbReference type="Google" id="ProtNLM"/>
    </source>
</evidence>
<dbReference type="InterPro" id="IPR002591">
    <property type="entry name" value="Phosphodiest/P_Trfase"/>
</dbReference>